<dbReference type="InterPro" id="IPR004960">
    <property type="entry name" value="LipA_acyltrans"/>
</dbReference>
<keyword evidence="8" id="KW-1185">Reference proteome</keyword>
<organism evidence="7 8">
    <name type="scientific">Bombella mellum</name>
    <dbReference type="NCBI Taxonomy" id="2039288"/>
    <lineage>
        <taxon>Bacteria</taxon>
        <taxon>Pseudomonadati</taxon>
        <taxon>Pseudomonadota</taxon>
        <taxon>Alphaproteobacteria</taxon>
        <taxon>Acetobacterales</taxon>
        <taxon>Acetobacteraceae</taxon>
        <taxon>Bombella</taxon>
    </lineage>
</organism>
<dbReference type="EMBL" id="PDLY01000002">
    <property type="protein sequence ID" value="MBA5727112.1"/>
    <property type="molecule type" value="Genomic_DNA"/>
</dbReference>
<evidence type="ECO:0000256" key="6">
    <source>
        <dbReference type="ARBA" id="ARBA00023315"/>
    </source>
</evidence>
<keyword evidence="4" id="KW-0808">Transferase</keyword>
<evidence type="ECO:0000256" key="3">
    <source>
        <dbReference type="ARBA" id="ARBA00022519"/>
    </source>
</evidence>
<evidence type="ECO:0000313" key="8">
    <source>
        <dbReference type="Proteomes" id="UP000765338"/>
    </source>
</evidence>
<evidence type="ECO:0000256" key="4">
    <source>
        <dbReference type="ARBA" id="ARBA00022679"/>
    </source>
</evidence>
<keyword evidence="3" id="KW-0997">Cell inner membrane</keyword>
<dbReference type="Pfam" id="PF03279">
    <property type="entry name" value="Lip_A_acyltrans"/>
    <property type="match status" value="1"/>
</dbReference>
<reference evidence="7 8" key="1">
    <citation type="submission" date="2017-10" db="EMBL/GenBank/DDBJ databases">
        <authorList>
            <person name="Jakob F."/>
        </authorList>
    </citation>
    <scope>NUCLEOTIDE SEQUENCE [LARGE SCALE GENOMIC DNA]</scope>
    <source>
        <strain evidence="7 8">TMW 2.1889</strain>
    </source>
</reference>
<dbReference type="Proteomes" id="UP000765338">
    <property type="component" value="Unassembled WGS sequence"/>
</dbReference>
<comment type="caution">
    <text evidence="7">The sequence shown here is derived from an EMBL/GenBank/DDBJ whole genome shotgun (WGS) entry which is preliminary data.</text>
</comment>
<evidence type="ECO:0000256" key="5">
    <source>
        <dbReference type="ARBA" id="ARBA00023136"/>
    </source>
</evidence>
<evidence type="ECO:0000313" key="7">
    <source>
        <dbReference type="EMBL" id="MBA5727112.1"/>
    </source>
</evidence>
<evidence type="ECO:0000256" key="2">
    <source>
        <dbReference type="ARBA" id="ARBA00022475"/>
    </source>
</evidence>
<proteinExistence type="predicted"/>
<dbReference type="PANTHER" id="PTHR30606">
    <property type="entry name" value="LIPID A BIOSYNTHESIS LAUROYL ACYLTRANSFERASE"/>
    <property type="match status" value="1"/>
</dbReference>
<keyword evidence="2" id="KW-1003">Cell membrane</keyword>
<comment type="subcellular location">
    <subcellularLocation>
        <location evidence="1">Cell inner membrane</location>
    </subcellularLocation>
</comment>
<protein>
    <submittedName>
        <fullName evidence="7">Lauroyl acyltransferase</fullName>
    </submittedName>
</protein>
<dbReference type="PANTHER" id="PTHR30606:SF10">
    <property type="entry name" value="PHOSPHATIDYLINOSITOL MANNOSIDE ACYLTRANSFERASE"/>
    <property type="match status" value="1"/>
</dbReference>
<dbReference type="CDD" id="cd07984">
    <property type="entry name" value="LPLAT_LABLAT-like"/>
    <property type="match status" value="1"/>
</dbReference>
<keyword evidence="5" id="KW-0472">Membrane</keyword>
<name>A0ABR5ZS16_9PROT</name>
<gene>
    <name evidence="7" type="ORF">CPA56_03775</name>
</gene>
<sequence length="318" mass="35751">MEQSGSGQRAARPFSGSMRHHLEAWGLRSLFQLSRMLPASSASRLGGALARHLGPFLPSSRIADLNLQRAFPKLGAWERQNIIRGCWKNLGCTLAELPHLPDLPSSPATGPGWRVLNDHILHQARRSGRPVIFFSGHLGNWELMPLIVARYGLGFSPFYRAPNNRHVDHLLRQMRQKIAGVPTSFFPKGRQGARDAVRHLSNGGHLGVLGDQKMNDGIEASLFGHPTMTAPAAAALALRFKALIVTGHVWREGPARLVLDVASCLDPQDVSPAPRQEMIHQLTQTLNDELERWITERPENWLWLHRRWEKTFYQNKKK</sequence>
<accession>A0ABR5ZS16</accession>
<evidence type="ECO:0000256" key="1">
    <source>
        <dbReference type="ARBA" id="ARBA00004533"/>
    </source>
</evidence>
<dbReference type="GO" id="GO:0016746">
    <property type="term" value="F:acyltransferase activity"/>
    <property type="evidence" value="ECO:0007669"/>
    <property type="project" value="UniProtKB-KW"/>
</dbReference>
<keyword evidence="6 7" id="KW-0012">Acyltransferase</keyword>